<dbReference type="PANTHER" id="PTHR43747:SF1">
    <property type="entry name" value="SLR1998 PROTEIN"/>
    <property type="match status" value="1"/>
</dbReference>
<dbReference type="Proteomes" id="UP000199213">
    <property type="component" value="Unassembled WGS sequence"/>
</dbReference>
<evidence type="ECO:0000313" key="4">
    <source>
        <dbReference type="Proteomes" id="UP000199213"/>
    </source>
</evidence>
<evidence type="ECO:0000313" key="3">
    <source>
        <dbReference type="EMBL" id="SDK49549.1"/>
    </source>
</evidence>
<dbReference type="InterPro" id="IPR050816">
    <property type="entry name" value="Flavin-dep_Halogenase_NPB"/>
</dbReference>
<sequence>MVDRAAVIDRGAEAEFDVVVIGGGPAGASTAGLLAQSGHRVAVLERERFPRYHVGESLITGMLDVIEQLGLTERLDRMGFERKYGLSLVWGKERGLWDIKFAEGGPYEYSYHVRRDEFDELLLTRAAELGATVEFEATVKGPVESGGEVTGVEYTGPDGTRHVVGARFVVDASGQSRTIARHYAEQRWHEDLKNLAIWNYFTNCGRLPDDQRGNILVERVSDHDGWFWAIPLDEDRLSVGYVSPTGQLRDTSLTPDELFTDRVRRTERLAGLLSEAEPVSRFRTARDWSYVAERLHGPGWVSVGDASGFIDPLLSTGVCLGILSASPLSQALDTALRDSERTESALRWYEKGIREFLLGMTEYVRFFYDGQRDREDYMQRAAKMADPDTFVSDRSGFAAVIAGTTGLAPAFENTTPTDLVSHSHN</sequence>
<organism evidence="3 4">
    <name type="scientific">Actinopolyspora mzabensis</name>
    <dbReference type="NCBI Taxonomy" id="995066"/>
    <lineage>
        <taxon>Bacteria</taxon>
        <taxon>Bacillati</taxon>
        <taxon>Actinomycetota</taxon>
        <taxon>Actinomycetes</taxon>
        <taxon>Actinopolysporales</taxon>
        <taxon>Actinopolysporaceae</taxon>
        <taxon>Actinopolyspora</taxon>
    </lineage>
</organism>
<dbReference type="AlphaFoldDB" id="A0A1G9CD25"/>
<proteinExistence type="inferred from homology"/>
<name>A0A1G9CD25_ACTMZ</name>
<keyword evidence="4" id="KW-1185">Reference proteome</keyword>
<dbReference type="SUPFAM" id="SSF51905">
    <property type="entry name" value="FAD/NAD(P)-binding domain"/>
    <property type="match status" value="1"/>
</dbReference>
<dbReference type="Gene3D" id="3.50.50.60">
    <property type="entry name" value="FAD/NAD(P)-binding domain"/>
    <property type="match status" value="1"/>
</dbReference>
<dbReference type="PANTHER" id="PTHR43747">
    <property type="entry name" value="FAD-BINDING PROTEIN"/>
    <property type="match status" value="1"/>
</dbReference>
<dbReference type="EMBL" id="FNFM01000008">
    <property type="protein sequence ID" value="SDK49549.1"/>
    <property type="molecule type" value="Genomic_DNA"/>
</dbReference>
<dbReference type="InterPro" id="IPR002938">
    <property type="entry name" value="FAD-bd"/>
</dbReference>
<protein>
    <submittedName>
        <fullName evidence="3">Dehydrogenase (Flavoprotein)</fullName>
    </submittedName>
</protein>
<dbReference type="GO" id="GO:0071949">
    <property type="term" value="F:FAD binding"/>
    <property type="evidence" value="ECO:0007669"/>
    <property type="project" value="InterPro"/>
</dbReference>
<feature type="domain" description="FAD-binding" evidence="2">
    <location>
        <begin position="16"/>
        <end position="351"/>
    </location>
</feature>
<gene>
    <name evidence="3" type="ORF">SAMN04487820_108252</name>
</gene>
<dbReference type="Gene3D" id="3.30.9.100">
    <property type="match status" value="1"/>
</dbReference>
<dbReference type="Pfam" id="PF01494">
    <property type="entry name" value="FAD_binding_3"/>
    <property type="match status" value="1"/>
</dbReference>
<comment type="similarity">
    <text evidence="1">Belongs to the flavin-dependent halogenase family. Bacterial tryptophan halogenase subfamily.</text>
</comment>
<dbReference type="RefSeq" id="WP_176798000.1">
    <property type="nucleotide sequence ID" value="NZ_FNFM01000008.1"/>
</dbReference>
<accession>A0A1G9CD25</accession>
<dbReference type="PRINTS" id="PR00420">
    <property type="entry name" value="RNGMNOXGNASE"/>
</dbReference>
<reference evidence="4" key="1">
    <citation type="submission" date="2016-10" db="EMBL/GenBank/DDBJ databases">
        <authorList>
            <person name="Varghese N."/>
            <person name="Submissions S."/>
        </authorList>
    </citation>
    <scope>NUCLEOTIDE SEQUENCE [LARGE SCALE GENOMIC DNA]</scope>
    <source>
        <strain evidence="4">DSM 45460</strain>
    </source>
</reference>
<dbReference type="InterPro" id="IPR036188">
    <property type="entry name" value="FAD/NAD-bd_sf"/>
</dbReference>
<evidence type="ECO:0000256" key="1">
    <source>
        <dbReference type="ARBA" id="ARBA00038396"/>
    </source>
</evidence>
<evidence type="ECO:0000259" key="2">
    <source>
        <dbReference type="Pfam" id="PF01494"/>
    </source>
</evidence>